<proteinExistence type="predicted"/>
<keyword evidence="3" id="KW-1185">Reference proteome</keyword>
<reference evidence="2 3" key="1">
    <citation type="submission" date="2017-10" db="EMBL/GenBank/DDBJ databases">
        <title>The draft genome sequence of Lewinella nigricans NBRC 102662.</title>
        <authorList>
            <person name="Wang K."/>
        </authorList>
    </citation>
    <scope>NUCLEOTIDE SEQUENCE [LARGE SCALE GENOMIC DNA]</scope>
    <source>
        <strain evidence="2 3">NBRC 102662</strain>
    </source>
</reference>
<dbReference type="RefSeq" id="WP_099148376.1">
    <property type="nucleotide sequence ID" value="NZ_PDUD01000002.1"/>
</dbReference>
<feature type="signal peptide" evidence="1">
    <location>
        <begin position="1"/>
        <end position="23"/>
    </location>
</feature>
<organism evidence="2 3">
    <name type="scientific">Flavilitoribacter nigricans (strain ATCC 23147 / DSM 23189 / NBRC 102662 / NCIMB 1420 / SS-2)</name>
    <name type="common">Lewinella nigricans</name>
    <dbReference type="NCBI Taxonomy" id="1122177"/>
    <lineage>
        <taxon>Bacteria</taxon>
        <taxon>Pseudomonadati</taxon>
        <taxon>Bacteroidota</taxon>
        <taxon>Saprospiria</taxon>
        <taxon>Saprospirales</taxon>
        <taxon>Lewinellaceae</taxon>
        <taxon>Flavilitoribacter</taxon>
    </lineage>
</organism>
<evidence type="ECO:0000313" key="2">
    <source>
        <dbReference type="EMBL" id="PHN08173.1"/>
    </source>
</evidence>
<dbReference type="OrthoDB" id="714059at2"/>
<evidence type="ECO:0008006" key="4">
    <source>
        <dbReference type="Google" id="ProtNLM"/>
    </source>
</evidence>
<evidence type="ECO:0000313" key="3">
    <source>
        <dbReference type="Proteomes" id="UP000223913"/>
    </source>
</evidence>
<keyword evidence="1" id="KW-0732">Signal</keyword>
<dbReference type="Proteomes" id="UP000223913">
    <property type="component" value="Unassembled WGS sequence"/>
</dbReference>
<protein>
    <recommendedName>
        <fullName evidence="4">Cellulase Ig-like domain-containing protein</fullName>
    </recommendedName>
</protein>
<dbReference type="EMBL" id="PDUD01000002">
    <property type="protein sequence ID" value="PHN08173.1"/>
    <property type="molecule type" value="Genomic_DNA"/>
</dbReference>
<accession>A0A2D0NKA5</accession>
<evidence type="ECO:0000256" key="1">
    <source>
        <dbReference type="SAM" id="SignalP"/>
    </source>
</evidence>
<feature type="chain" id="PRO_5013379435" description="Cellulase Ig-like domain-containing protein" evidence="1">
    <location>
        <begin position="24"/>
        <end position="638"/>
    </location>
</feature>
<gene>
    <name evidence="2" type="ORF">CRP01_02305</name>
</gene>
<name>A0A2D0NKA5_FLAN2</name>
<dbReference type="AlphaFoldDB" id="A0A2D0NKA5"/>
<comment type="caution">
    <text evidence="2">The sequence shown here is derived from an EMBL/GenBank/DDBJ whole genome shotgun (WGS) entry which is preliminary data.</text>
</comment>
<sequence length="638" mass="71922">MKILSTAIFFAISICCFSQLLSAQSVKSKPIVNQAGYNLGEAKRFVCYGAADGTAFEILPAAKTGGKPLFKGKITGYVGDFTAFNPENATEEFIVRVPGHGDSHPFWIADHLLEKLSSQLAYQFFIDVRGSEDPVYSNENQVAGGGPSRDGGAYTLEAVYEILLYASNPALFDRWHADFADDSAPDLIKLILWHAEFAFQHRDYNGPTAHRPYDIGHPGEQLQSYDYQNTLDQLAAVCAAYHSFLKPYLDEAKYQRYRQACLQKWEDYERDQVVRYWVKSQKWIDVGWQEFNEMGNVFGQAIFRNLFMYLAEREEADGQPEKFLAYAREAAADVIQNWDFNNPRHMWWIRNGEHITPQALAFFLMVAPESAPHGTRDKLAAWAEHMKQRTDNFWHYRKHNDTEWAHPKTKELGNTGLGGSMFVVADLLDDPELRALGWSQVNQVFGLNPAQAHYSNKSQERLDLDGYWTGIETGWPDAHPNGAGKLGRVRGALDGTPLDNMFPYNPEPDKEGVISYYATEGWAVTNRAWLSSVVFAPLGSQELRLLDAAGKPIAQVNSGQTVTIELKAALNQDWDNAEEGWVLLDQKDQETQKIRVRETGANTGLFRAEYRVTADAGTELTFSYGYLGFGKPLVLKVK</sequence>